<comment type="caution">
    <text evidence="2">The sequence shown here is derived from an EMBL/GenBank/DDBJ whole genome shotgun (WGS) entry which is preliminary data.</text>
</comment>
<organism evidence="2 3">
    <name type="scientific">Scleromatobacter humisilvae</name>
    <dbReference type="NCBI Taxonomy" id="2897159"/>
    <lineage>
        <taxon>Bacteria</taxon>
        <taxon>Pseudomonadati</taxon>
        <taxon>Pseudomonadota</taxon>
        <taxon>Betaproteobacteria</taxon>
        <taxon>Burkholderiales</taxon>
        <taxon>Sphaerotilaceae</taxon>
        <taxon>Scleromatobacter</taxon>
    </lineage>
</organism>
<feature type="chain" id="PRO_5040731984" evidence="1">
    <location>
        <begin position="23"/>
        <end position="248"/>
    </location>
</feature>
<sequence length="248" mass="26448">MRASLHFSVFTLALGLPLAAFAAHPLQTEDTGTQGAANVEIENGLSRARFDSTTLTVYQPQVSVGLATTVDAIVQPSVVWLRAPGQSSKSGLGDTNFDGKWRFWGSDPWSFAIRAGVLAPTSQKGLGMPHGDVSEHALLVATWDGTPTTVHANLGLTRVPRAPGTRATVAHASAAVMQQINEKLILTADGELDQDPDPSRKALPGSLLVGAIWTARPGLDLDVGWQRSFSAQPVNRQWMAGLTYRFAL</sequence>
<evidence type="ECO:0000313" key="3">
    <source>
        <dbReference type="Proteomes" id="UP001139353"/>
    </source>
</evidence>
<name>A0A9X2C0M1_9BURK</name>
<dbReference type="RefSeq" id="WP_275683548.1">
    <property type="nucleotide sequence ID" value="NZ_JAJLJH010000004.1"/>
</dbReference>
<keyword evidence="1" id="KW-0732">Signal</keyword>
<keyword evidence="3" id="KW-1185">Reference proteome</keyword>
<evidence type="ECO:0000256" key="1">
    <source>
        <dbReference type="SAM" id="SignalP"/>
    </source>
</evidence>
<dbReference type="Pfam" id="PF13557">
    <property type="entry name" value="Phenol_MetA_deg"/>
    <property type="match status" value="1"/>
</dbReference>
<accession>A0A9X2C0M1</accession>
<dbReference type="Proteomes" id="UP001139353">
    <property type="component" value="Unassembled WGS sequence"/>
</dbReference>
<dbReference type="InterPro" id="IPR025737">
    <property type="entry name" value="FApF"/>
</dbReference>
<proteinExistence type="predicted"/>
<reference evidence="2" key="1">
    <citation type="submission" date="2021-11" db="EMBL/GenBank/DDBJ databases">
        <title>BS-T2-15 a new species belonging to the Comamonadaceae family isolated from the soil of a French oak forest.</title>
        <authorList>
            <person name="Mieszkin S."/>
            <person name="Alain K."/>
        </authorList>
    </citation>
    <scope>NUCLEOTIDE SEQUENCE</scope>
    <source>
        <strain evidence="2">BS-T2-15</strain>
    </source>
</reference>
<dbReference type="AlphaFoldDB" id="A0A9X2C0M1"/>
<feature type="signal peptide" evidence="1">
    <location>
        <begin position="1"/>
        <end position="22"/>
    </location>
</feature>
<gene>
    <name evidence="2" type="ORF">LPC04_17320</name>
</gene>
<dbReference type="EMBL" id="JAJLJH010000004">
    <property type="protein sequence ID" value="MCK9687467.1"/>
    <property type="molecule type" value="Genomic_DNA"/>
</dbReference>
<protein>
    <submittedName>
        <fullName evidence="2">Transporter</fullName>
    </submittedName>
</protein>
<evidence type="ECO:0000313" key="2">
    <source>
        <dbReference type="EMBL" id="MCK9687467.1"/>
    </source>
</evidence>